<feature type="transmembrane region" description="Helical" evidence="8">
    <location>
        <begin position="308"/>
        <end position="327"/>
    </location>
</feature>
<feature type="transmembrane region" description="Helical" evidence="8">
    <location>
        <begin position="12"/>
        <end position="34"/>
    </location>
</feature>
<feature type="transmembrane region" description="Helical" evidence="8">
    <location>
        <begin position="265"/>
        <end position="287"/>
    </location>
</feature>
<keyword evidence="4" id="KW-0309">Germination</keyword>
<keyword evidence="7 8" id="KW-0472">Membrane</keyword>
<evidence type="ECO:0000256" key="1">
    <source>
        <dbReference type="ARBA" id="ARBA00004141"/>
    </source>
</evidence>
<comment type="subcellular location">
    <subcellularLocation>
        <location evidence="1">Membrane</location>
        <topology evidence="1">Multi-pass membrane protein</topology>
    </subcellularLocation>
</comment>
<feature type="transmembrane region" description="Helical" evidence="8">
    <location>
        <begin position="148"/>
        <end position="165"/>
    </location>
</feature>
<dbReference type="PANTHER" id="PTHR34975">
    <property type="entry name" value="SPORE GERMINATION PROTEIN A2"/>
    <property type="match status" value="1"/>
</dbReference>
<dbReference type="Pfam" id="PF03845">
    <property type="entry name" value="Spore_permease"/>
    <property type="match status" value="1"/>
</dbReference>
<keyword evidence="3" id="KW-0813">Transport</keyword>
<dbReference type="Gene3D" id="1.20.1740.10">
    <property type="entry name" value="Amino acid/polyamine transporter I"/>
    <property type="match status" value="1"/>
</dbReference>
<feature type="transmembrane region" description="Helical" evidence="8">
    <location>
        <begin position="108"/>
        <end position="136"/>
    </location>
</feature>
<feature type="transmembrane region" description="Helical" evidence="8">
    <location>
        <begin position="40"/>
        <end position="65"/>
    </location>
</feature>
<comment type="similarity">
    <text evidence="2">Belongs to the amino acid-polyamine-organocation (APC) superfamily. Spore germination protein (SGP) (TC 2.A.3.9) family.</text>
</comment>
<dbReference type="RefSeq" id="WP_377944286.1">
    <property type="nucleotide sequence ID" value="NZ_JBHUCX010000058.1"/>
</dbReference>
<protein>
    <submittedName>
        <fullName evidence="9">Endospore germination permease</fullName>
    </submittedName>
</protein>
<comment type="caution">
    <text evidence="9">The sequence shown here is derived from an EMBL/GenBank/DDBJ whole genome shotgun (WGS) entry which is preliminary data.</text>
</comment>
<keyword evidence="6 8" id="KW-1133">Transmembrane helix</keyword>
<feature type="transmembrane region" description="Helical" evidence="8">
    <location>
        <begin position="185"/>
        <end position="208"/>
    </location>
</feature>
<accession>A0ABW4JKQ5</accession>
<dbReference type="EMBL" id="JBHUCX010000058">
    <property type="protein sequence ID" value="MFD1676386.1"/>
    <property type="molecule type" value="Genomic_DNA"/>
</dbReference>
<evidence type="ECO:0000313" key="10">
    <source>
        <dbReference type="Proteomes" id="UP001597079"/>
    </source>
</evidence>
<sequence>MNWNMKISGLQVFWIMMTFEIGNTLLLTMTASAQEAKQDAWISMFIAGLGGILITFIATTLGLLYPNQTLIQFSKRIVGKWFGVLIIIPFFVQWYSEMAIVTREFSEFIIISLFRSTPLWVIIITISVLLVYIVYLGGIESIGRCSEIIGPIVLVMIALILVLDLGNCNWHRILPIYADSGWRPILQGALFPMSFYSESVIMLMLIAFMDNSKRAQSRVMLAIGVSAFVVFVSTLFVLFTFGPALVSKMTYPFYDVARFISILNFIQNIDVVVVILWFTSVFIKLSVYLFVSCYGTAEWLGIRDWRKFLWILAPMVVILAICIPDVQVVSVEYYGKMYWVPYVFTINFLGIPIFLLVIGLFRKKLHVQNR</sequence>
<feature type="transmembrane region" description="Helical" evidence="8">
    <location>
        <begin position="339"/>
        <end position="361"/>
    </location>
</feature>
<evidence type="ECO:0000256" key="2">
    <source>
        <dbReference type="ARBA" id="ARBA00007998"/>
    </source>
</evidence>
<feature type="transmembrane region" description="Helical" evidence="8">
    <location>
        <begin position="77"/>
        <end position="96"/>
    </location>
</feature>
<evidence type="ECO:0000256" key="7">
    <source>
        <dbReference type="ARBA" id="ARBA00023136"/>
    </source>
</evidence>
<gene>
    <name evidence="9" type="ORF">ACFSB2_16920</name>
</gene>
<organism evidence="9 10">
    <name type="scientific">Alicyclobacillus fodiniaquatilis</name>
    <dbReference type="NCBI Taxonomy" id="1661150"/>
    <lineage>
        <taxon>Bacteria</taxon>
        <taxon>Bacillati</taxon>
        <taxon>Bacillota</taxon>
        <taxon>Bacilli</taxon>
        <taxon>Bacillales</taxon>
        <taxon>Alicyclobacillaceae</taxon>
        <taxon>Alicyclobacillus</taxon>
    </lineage>
</organism>
<dbReference type="InterPro" id="IPR004761">
    <property type="entry name" value="Spore_GerAB"/>
</dbReference>
<proteinExistence type="inferred from homology"/>
<keyword evidence="10" id="KW-1185">Reference proteome</keyword>
<evidence type="ECO:0000256" key="5">
    <source>
        <dbReference type="ARBA" id="ARBA00022692"/>
    </source>
</evidence>
<dbReference type="PANTHER" id="PTHR34975:SF2">
    <property type="entry name" value="SPORE GERMINATION PROTEIN A2"/>
    <property type="match status" value="1"/>
</dbReference>
<evidence type="ECO:0000256" key="3">
    <source>
        <dbReference type="ARBA" id="ARBA00022448"/>
    </source>
</evidence>
<dbReference type="Proteomes" id="UP001597079">
    <property type="component" value="Unassembled WGS sequence"/>
</dbReference>
<feature type="transmembrane region" description="Helical" evidence="8">
    <location>
        <begin position="220"/>
        <end position="245"/>
    </location>
</feature>
<name>A0ABW4JKQ5_9BACL</name>
<evidence type="ECO:0000256" key="6">
    <source>
        <dbReference type="ARBA" id="ARBA00022989"/>
    </source>
</evidence>
<evidence type="ECO:0000313" key="9">
    <source>
        <dbReference type="EMBL" id="MFD1676386.1"/>
    </source>
</evidence>
<evidence type="ECO:0000256" key="4">
    <source>
        <dbReference type="ARBA" id="ARBA00022544"/>
    </source>
</evidence>
<reference evidence="10" key="1">
    <citation type="journal article" date="2019" name="Int. J. Syst. Evol. Microbiol.">
        <title>The Global Catalogue of Microorganisms (GCM) 10K type strain sequencing project: providing services to taxonomists for standard genome sequencing and annotation.</title>
        <authorList>
            <consortium name="The Broad Institute Genomics Platform"/>
            <consortium name="The Broad Institute Genome Sequencing Center for Infectious Disease"/>
            <person name="Wu L."/>
            <person name="Ma J."/>
        </authorList>
    </citation>
    <scope>NUCLEOTIDE SEQUENCE [LARGE SCALE GENOMIC DNA]</scope>
    <source>
        <strain evidence="10">CGMCC 1.12286</strain>
    </source>
</reference>
<dbReference type="NCBIfam" id="TIGR00912">
    <property type="entry name" value="2A0309"/>
    <property type="match status" value="1"/>
</dbReference>
<evidence type="ECO:0000256" key="8">
    <source>
        <dbReference type="SAM" id="Phobius"/>
    </source>
</evidence>
<keyword evidence="5 8" id="KW-0812">Transmembrane</keyword>